<dbReference type="Proteomes" id="UP000019132">
    <property type="component" value="Unassembled WGS sequence"/>
</dbReference>
<organism evidence="2 3">
    <name type="scientific">Globisporangium ultimum (strain ATCC 200006 / CBS 805.95 / DAOM BR144)</name>
    <name type="common">Pythium ultimum</name>
    <dbReference type="NCBI Taxonomy" id="431595"/>
    <lineage>
        <taxon>Eukaryota</taxon>
        <taxon>Sar</taxon>
        <taxon>Stramenopiles</taxon>
        <taxon>Oomycota</taxon>
        <taxon>Peronosporomycetes</taxon>
        <taxon>Pythiales</taxon>
        <taxon>Pythiaceae</taxon>
        <taxon>Globisporangium</taxon>
    </lineage>
</organism>
<protein>
    <submittedName>
        <fullName evidence="2">Uncharacterized protein</fullName>
    </submittedName>
</protein>
<dbReference type="eggNOG" id="ENOG502RFQ9">
    <property type="taxonomic scope" value="Eukaryota"/>
</dbReference>
<dbReference type="AlphaFoldDB" id="K3X3V3"/>
<evidence type="ECO:0000256" key="1">
    <source>
        <dbReference type="SAM" id="MobiDB-lite"/>
    </source>
</evidence>
<evidence type="ECO:0000313" key="3">
    <source>
        <dbReference type="Proteomes" id="UP000019132"/>
    </source>
</evidence>
<dbReference type="EMBL" id="GL376637">
    <property type="status" value="NOT_ANNOTATED_CDS"/>
    <property type="molecule type" value="Genomic_DNA"/>
</dbReference>
<reference evidence="3" key="1">
    <citation type="journal article" date="2010" name="Genome Biol.">
        <title>Genome sequence of the necrotrophic plant pathogen Pythium ultimum reveals original pathogenicity mechanisms and effector repertoire.</title>
        <authorList>
            <person name="Levesque C.A."/>
            <person name="Brouwer H."/>
            <person name="Cano L."/>
            <person name="Hamilton J.P."/>
            <person name="Holt C."/>
            <person name="Huitema E."/>
            <person name="Raffaele S."/>
            <person name="Robideau G.P."/>
            <person name="Thines M."/>
            <person name="Win J."/>
            <person name="Zerillo M.M."/>
            <person name="Beakes G.W."/>
            <person name="Boore J.L."/>
            <person name="Busam D."/>
            <person name="Dumas B."/>
            <person name="Ferriera S."/>
            <person name="Fuerstenberg S.I."/>
            <person name="Gachon C.M."/>
            <person name="Gaulin E."/>
            <person name="Govers F."/>
            <person name="Grenville-Briggs L."/>
            <person name="Horner N."/>
            <person name="Hostetler J."/>
            <person name="Jiang R.H."/>
            <person name="Johnson J."/>
            <person name="Krajaejun T."/>
            <person name="Lin H."/>
            <person name="Meijer H.J."/>
            <person name="Moore B."/>
            <person name="Morris P."/>
            <person name="Phuntmart V."/>
            <person name="Puiu D."/>
            <person name="Shetty J."/>
            <person name="Stajich J.E."/>
            <person name="Tripathy S."/>
            <person name="Wawra S."/>
            <person name="van West P."/>
            <person name="Whitty B.R."/>
            <person name="Coutinho P.M."/>
            <person name="Henrissat B."/>
            <person name="Martin F."/>
            <person name="Thomas P.D."/>
            <person name="Tyler B.M."/>
            <person name="De Vries R.P."/>
            <person name="Kamoun S."/>
            <person name="Yandell M."/>
            <person name="Tisserat N."/>
            <person name="Buell C.R."/>
        </authorList>
    </citation>
    <scope>NUCLEOTIDE SEQUENCE</scope>
    <source>
        <strain evidence="3">DAOM:BR144</strain>
    </source>
</reference>
<dbReference type="EnsemblProtists" id="PYU1_T011902">
    <property type="protein sequence ID" value="PYU1_T011902"/>
    <property type="gene ID" value="PYU1_G011876"/>
</dbReference>
<dbReference type="OMA" id="QTHERGG"/>
<feature type="region of interest" description="Disordered" evidence="1">
    <location>
        <begin position="289"/>
        <end position="310"/>
    </location>
</feature>
<reference evidence="3" key="2">
    <citation type="submission" date="2010-04" db="EMBL/GenBank/DDBJ databases">
        <authorList>
            <person name="Buell R."/>
            <person name="Hamilton J."/>
            <person name="Hostetler J."/>
        </authorList>
    </citation>
    <scope>NUCLEOTIDE SEQUENCE [LARGE SCALE GENOMIC DNA]</scope>
    <source>
        <strain evidence="3">DAOM:BR144</strain>
    </source>
</reference>
<reference evidence="2" key="3">
    <citation type="submission" date="2015-02" db="UniProtKB">
        <authorList>
            <consortium name="EnsemblProtists"/>
        </authorList>
    </citation>
    <scope>IDENTIFICATION</scope>
    <source>
        <strain evidence="2">DAOM BR144</strain>
    </source>
</reference>
<dbReference type="InParanoid" id="K3X3V3"/>
<proteinExistence type="predicted"/>
<keyword evidence="3" id="KW-1185">Reference proteome</keyword>
<accession>K3X3V3</accession>
<dbReference type="VEuPathDB" id="FungiDB:PYU1_G011876"/>
<dbReference type="HOGENOM" id="CLU_000384_17_3_1"/>
<sequence length="310" mass="35407">MRKIRLSKNLKGRSKLEVHQGAEGISSIALDELVEWTQHRAEYVGKIRAQCQKSGEDPEVLTESVRNSFSESLLETLCEVEWGVAFLLEKIRLITECLASGEMPSVREIFEKELRMDFGMENIKVRVTGYFMLCDEIIKKNRLSPFFSTDRGAEKKRSILVSLLPGRLKRKVENILEFGNEKLIQTVALGLEKEERGAKRAKLENNHRGTAQKREVKDLAPHPSNRATRKLKRAQQSHGGQVTTKGMEIIAEMRLSLQEHKQKIRQRLSCSHCQGPHCVCDCPTATKEYKERLTPKKSGESRSNTEGRHR</sequence>
<feature type="compositionally biased region" description="Basic and acidic residues" evidence="1">
    <location>
        <begin position="196"/>
        <end position="220"/>
    </location>
</feature>
<dbReference type="STRING" id="431595.K3X3V3"/>
<feature type="region of interest" description="Disordered" evidence="1">
    <location>
        <begin position="196"/>
        <end position="243"/>
    </location>
</feature>
<evidence type="ECO:0000313" key="2">
    <source>
        <dbReference type="EnsemblProtists" id="PYU1_T011902"/>
    </source>
</evidence>
<name>K3X3V3_GLOUD</name>